<dbReference type="InterPro" id="IPR036162">
    <property type="entry name" value="Resolvase-like_N_sf"/>
</dbReference>
<organism evidence="6 7">
    <name type="scientific">candidate division MSBL1 archaeon SCGC-AAA382K21</name>
    <dbReference type="NCBI Taxonomy" id="1698283"/>
    <lineage>
        <taxon>Archaea</taxon>
        <taxon>Methanobacteriati</taxon>
        <taxon>Methanobacteriota</taxon>
        <taxon>candidate division MSBL1</taxon>
    </lineage>
</organism>
<dbReference type="CDD" id="cd00338">
    <property type="entry name" value="Ser_Recombinase"/>
    <property type="match status" value="1"/>
</dbReference>
<dbReference type="PROSITE" id="PS00397">
    <property type="entry name" value="RECOMBINASES_1"/>
    <property type="match status" value="1"/>
</dbReference>
<dbReference type="AlphaFoldDB" id="A0A133VK36"/>
<dbReference type="GO" id="GO:0015074">
    <property type="term" value="P:DNA integration"/>
    <property type="evidence" value="ECO:0007669"/>
    <property type="project" value="UniProtKB-KW"/>
</dbReference>
<dbReference type="Gene3D" id="3.90.1750.20">
    <property type="entry name" value="Putative Large Serine Recombinase, Chain B, Domain 2"/>
    <property type="match status" value="1"/>
</dbReference>
<feature type="non-terminal residue" evidence="6">
    <location>
        <position position="1"/>
    </location>
</feature>
<dbReference type="GO" id="GO:0000150">
    <property type="term" value="F:DNA strand exchange activity"/>
    <property type="evidence" value="ECO:0007669"/>
    <property type="project" value="InterPro"/>
</dbReference>
<evidence type="ECO:0000256" key="3">
    <source>
        <dbReference type="ARBA" id="ARBA00023172"/>
    </source>
</evidence>
<gene>
    <name evidence="6" type="ORF">AKJ54_01060</name>
</gene>
<evidence type="ECO:0000256" key="4">
    <source>
        <dbReference type="SAM" id="MobiDB-lite"/>
    </source>
</evidence>
<protein>
    <recommendedName>
        <fullName evidence="5">Resolvase/invertase-type recombinase catalytic domain-containing protein</fullName>
    </recommendedName>
</protein>
<dbReference type="InterPro" id="IPR038109">
    <property type="entry name" value="DNA_bind_recomb_sf"/>
</dbReference>
<evidence type="ECO:0000313" key="7">
    <source>
        <dbReference type="Proteomes" id="UP000070504"/>
    </source>
</evidence>
<feature type="compositionally biased region" description="Basic and acidic residues" evidence="4">
    <location>
        <begin position="1"/>
        <end position="14"/>
    </location>
</feature>
<dbReference type="Gene3D" id="3.40.50.1390">
    <property type="entry name" value="Resolvase, N-terminal catalytic domain"/>
    <property type="match status" value="1"/>
</dbReference>
<keyword evidence="1" id="KW-0229">DNA integration</keyword>
<evidence type="ECO:0000313" key="6">
    <source>
        <dbReference type="EMBL" id="KXB06812.1"/>
    </source>
</evidence>
<dbReference type="Pfam" id="PF00239">
    <property type="entry name" value="Resolvase"/>
    <property type="match status" value="1"/>
</dbReference>
<keyword evidence="7" id="KW-1185">Reference proteome</keyword>
<dbReference type="SMART" id="SM00857">
    <property type="entry name" value="Resolvase"/>
    <property type="match status" value="1"/>
</dbReference>
<sequence length="398" mass="45160">LEGFGKSDDGERTDIQPLDDESESGGDSEGGDSDKVGVIYARVSSQKQADNYSIDAQIERMGRKAEELDISLPYEPVVDRGQSAKSFDQDGPKKIFKMAAEDKITHLLVVDEDRVGRDPPEAFYYVWRLRKDYGVKLVTSDGEADVQTLMGLIKTNVKFLSAGISNRQRAKSSLRGKVQSFKEQNWVLPKVPPGYAKDGDGWIEKKEEWEAVIRDIFHLFLEFSDGGVYKKVAETVNQKYSNILSESLDPRKIKRILKNSVYIGKPKITGDMVEAEYDGDVPVPDPDLAYVTRDTFDRVQEKIRRIREKHSSSGDKKVIEINDLVEEFGFGKVMDNIPELVPVCPECGERMVKNGQRKLGVDSDLWSQNWICRDESCRKQKVEPNKENLEKIRKKGVR</sequence>
<name>A0A133VK36_9EURY</name>
<comment type="caution">
    <text evidence="6">The sequence shown here is derived from an EMBL/GenBank/DDBJ whole genome shotgun (WGS) entry which is preliminary data.</text>
</comment>
<proteinExistence type="predicted"/>
<keyword evidence="2" id="KW-0238">DNA-binding</keyword>
<reference evidence="6 7" key="1">
    <citation type="journal article" date="2016" name="Sci. Rep.">
        <title>Metabolic traits of an uncultured archaeal lineage -MSBL1- from brine pools of the Red Sea.</title>
        <authorList>
            <person name="Mwirichia R."/>
            <person name="Alam I."/>
            <person name="Rashid M."/>
            <person name="Vinu M."/>
            <person name="Ba-Alawi W."/>
            <person name="Anthony Kamau A."/>
            <person name="Kamanda Ngugi D."/>
            <person name="Goker M."/>
            <person name="Klenk H.P."/>
            <person name="Bajic V."/>
            <person name="Stingl U."/>
        </authorList>
    </citation>
    <scope>NUCLEOTIDE SEQUENCE [LARGE SCALE GENOMIC DNA]</scope>
    <source>
        <strain evidence="6">SCGC-AAA382K21</strain>
    </source>
</reference>
<accession>A0A133VK36</accession>
<dbReference type="SUPFAM" id="SSF53041">
    <property type="entry name" value="Resolvase-like"/>
    <property type="match status" value="1"/>
</dbReference>
<feature type="region of interest" description="Disordered" evidence="4">
    <location>
        <begin position="1"/>
        <end position="37"/>
    </location>
</feature>
<feature type="domain" description="Resolvase/invertase-type recombinase catalytic" evidence="5">
    <location>
        <begin position="37"/>
        <end position="186"/>
    </location>
</feature>
<dbReference type="InterPro" id="IPR006119">
    <property type="entry name" value="Resolv_N"/>
</dbReference>
<dbReference type="InterPro" id="IPR011109">
    <property type="entry name" value="DNA_bind_recombinase_dom"/>
</dbReference>
<dbReference type="InterPro" id="IPR006118">
    <property type="entry name" value="Recombinase_CS"/>
</dbReference>
<evidence type="ECO:0000259" key="5">
    <source>
        <dbReference type="SMART" id="SM00857"/>
    </source>
</evidence>
<dbReference type="InterPro" id="IPR050639">
    <property type="entry name" value="SSR_resolvase"/>
</dbReference>
<evidence type="ECO:0000256" key="2">
    <source>
        <dbReference type="ARBA" id="ARBA00023125"/>
    </source>
</evidence>
<dbReference type="Pfam" id="PF07508">
    <property type="entry name" value="Recombinase"/>
    <property type="match status" value="1"/>
</dbReference>
<feature type="compositionally biased region" description="Acidic residues" evidence="4">
    <location>
        <begin position="17"/>
        <end position="31"/>
    </location>
</feature>
<keyword evidence="3" id="KW-0233">DNA recombination</keyword>
<dbReference type="EMBL" id="LHYH01000024">
    <property type="protein sequence ID" value="KXB06812.1"/>
    <property type="molecule type" value="Genomic_DNA"/>
</dbReference>
<evidence type="ECO:0000256" key="1">
    <source>
        <dbReference type="ARBA" id="ARBA00022908"/>
    </source>
</evidence>
<dbReference type="PANTHER" id="PTHR30461:SF2">
    <property type="entry name" value="SERINE RECOMBINASE PINE-RELATED"/>
    <property type="match status" value="1"/>
</dbReference>
<dbReference type="PANTHER" id="PTHR30461">
    <property type="entry name" value="DNA-INVERTASE FROM LAMBDOID PROPHAGE"/>
    <property type="match status" value="1"/>
</dbReference>
<dbReference type="Proteomes" id="UP000070504">
    <property type="component" value="Unassembled WGS sequence"/>
</dbReference>
<dbReference type="GO" id="GO:0003677">
    <property type="term" value="F:DNA binding"/>
    <property type="evidence" value="ECO:0007669"/>
    <property type="project" value="UniProtKB-KW"/>
</dbReference>